<feature type="compositionally biased region" description="Polar residues" evidence="5">
    <location>
        <begin position="12"/>
        <end position="22"/>
    </location>
</feature>
<comment type="subunit">
    <text evidence="4">Homotetramer.</text>
</comment>
<dbReference type="EnsemblBacteria" id="CAD77133">
    <property type="protein sequence ID" value="CAD77133"/>
    <property type="gene ID" value="RB11047"/>
</dbReference>
<evidence type="ECO:0000256" key="5">
    <source>
        <dbReference type="SAM" id="MobiDB-lite"/>
    </source>
</evidence>
<dbReference type="Pfam" id="PF03976">
    <property type="entry name" value="PPK2"/>
    <property type="match status" value="1"/>
</dbReference>
<sequence length="329" mass="38468">MQNSHCDRSENSWHSSSKNTAEGNEAVSESELATDYDRIRDDILDSIDEEIEAEIGDALMERSANPPSDDGGKIGRKEYFSSLLKLQLELVKLQEWVVANQVKIAVLFEGRDAAGKGGAIKRITQRLNPRVCRVVALPAPNEREKTQWYFQRYTPHLPAGGEIVLFDRSWYNRAGVERVMGFCTDQEYEQFFRTVPDFERMIVDSGTILLKYWFSITDEEQEFRFQCRINDPLKQWKLSPMDLESRRRWEQYTKAKEIMLERSHIPEAPWWVVEGNDKKRARLNCIHHLLSQIPYGEVPQDTVELPDRLHSDEYKRNEIPREVIVPMVY</sequence>
<dbReference type="PATRIC" id="fig|243090.15.peg.5344"/>
<dbReference type="AlphaFoldDB" id="Q7UJU8"/>
<evidence type="ECO:0000256" key="2">
    <source>
        <dbReference type="ARBA" id="ARBA00022679"/>
    </source>
</evidence>
<dbReference type="eggNOG" id="COG2326">
    <property type="taxonomic scope" value="Bacteria"/>
</dbReference>
<organism evidence="7 8">
    <name type="scientific">Rhodopirellula baltica (strain DSM 10527 / NCIMB 13988 / SH1)</name>
    <dbReference type="NCBI Taxonomy" id="243090"/>
    <lineage>
        <taxon>Bacteria</taxon>
        <taxon>Pseudomonadati</taxon>
        <taxon>Planctomycetota</taxon>
        <taxon>Planctomycetia</taxon>
        <taxon>Pirellulales</taxon>
        <taxon>Pirellulaceae</taxon>
        <taxon>Rhodopirellula</taxon>
    </lineage>
</organism>
<dbReference type="Proteomes" id="UP000001025">
    <property type="component" value="Chromosome"/>
</dbReference>
<keyword evidence="8" id="KW-1185">Reference proteome</keyword>
<dbReference type="OrthoDB" id="9775224at2"/>
<dbReference type="PIRSF" id="PIRSF028756">
    <property type="entry name" value="PPK2_prd"/>
    <property type="match status" value="1"/>
</dbReference>
<dbReference type="EC" id="2.7.4.-" evidence="4"/>
<dbReference type="InterPro" id="IPR016898">
    <property type="entry name" value="Polyphosphate_phosphotransfera"/>
</dbReference>
<comment type="function">
    <text evidence="4">Uses inorganic polyphosphate (polyP) as a donor to convert GDP to GTP or ADP to ATP.</text>
</comment>
<dbReference type="GO" id="GO:0006183">
    <property type="term" value="P:GTP biosynthetic process"/>
    <property type="evidence" value="ECO:0000318"/>
    <property type="project" value="GO_Central"/>
</dbReference>
<dbReference type="InParanoid" id="Q7UJU8"/>
<dbReference type="EMBL" id="BX294152">
    <property type="protein sequence ID" value="CAD77133.1"/>
    <property type="molecule type" value="Genomic_DNA"/>
</dbReference>
<evidence type="ECO:0000259" key="6">
    <source>
        <dbReference type="Pfam" id="PF03976"/>
    </source>
</evidence>
<dbReference type="InterPro" id="IPR027417">
    <property type="entry name" value="P-loop_NTPase"/>
</dbReference>
<dbReference type="Gene3D" id="3.40.50.300">
    <property type="entry name" value="P-loop containing nucleotide triphosphate hydrolases"/>
    <property type="match status" value="1"/>
</dbReference>
<feature type="compositionally biased region" description="Basic and acidic residues" evidence="5">
    <location>
        <begin position="1"/>
        <end position="11"/>
    </location>
</feature>
<dbReference type="PANTHER" id="PTHR34383:SF1">
    <property type="entry name" value="ADP-POLYPHOSPHATE PHOSPHOTRANSFERASE"/>
    <property type="match status" value="1"/>
</dbReference>
<dbReference type="SUPFAM" id="SSF52540">
    <property type="entry name" value="P-loop containing nucleoside triphosphate hydrolases"/>
    <property type="match status" value="1"/>
</dbReference>
<keyword evidence="2 4" id="KW-0808">Transferase</keyword>
<feature type="region of interest" description="Disordered" evidence="5">
    <location>
        <begin position="1"/>
        <end position="33"/>
    </location>
</feature>
<reference evidence="7 8" key="1">
    <citation type="journal article" date="2003" name="Proc. Natl. Acad. Sci. U.S.A.">
        <title>Complete genome sequence of the marine planctomycete Pirellula sp. strain 1.</title>
        <authorList>
            <person name="Gloeckner F.O."/>
            <person name="Kube M."/>
            <person name="Bauer M."/>
            <person name="Teeling H."/>
            <person name="Lombardot T."/>
            <person name="Ludwig W."/>
            <person name="Gade D."/>
            <person name="Beck A."/>
            <person name="Borzym K."/>
            <person name="Heitmann K."/>
            <person name="Rabus R."/>
            <person name="Schlesner H."/>
            <person name="Amann R."/>
            <person name="Reinhardt R."/>
        </authorList>
    </citation>
    <scope>NUCLEOTIDE SEQUENCE [LARGE SCALE GENOMIC DNA]</scope>
    <source>
        <strain evidence="8">DSM 10527 / NCIMB 13988 / SH1</strain>
    </source>
</reference>
<dbReference type="InterPro" id="IPR022488">
    <property type="entry name" value="PPK2-related"/>
</dbReference>
<dbReference type="PANTHER" id="PTHR34383">
    <property type="entry name" value="POLYPHOSPHATE:AMP PHOSPHOTRANSFERASE-RELATED"/>
    <property type="match status" value="1"/>
</dbReference>
<keyword evidence="3 4" id="KW-0418">Kinase</keyword>
<evidence type="ECO:0000313" key="8">
    <source>
        <dbReference type="Proteomes" id="UP000001025"/>
    </source>
</evidence>
<dbReference type="InterPro" id="IPR022486">
    <property type="entry name" value="PPK2_PA0141"/>
</dbReference>
<dbReference type="STRING" id="243090.RB11047"/>
<evidence type="ECO:0000256" key="3">
    <source>
        <dbReference type="ARBA" id="ARBA00022777"/>
    </source>
</evidence>
<proteinExistence type="inferred from homology"/>
<dbReference type="NCBIfam" id="TIGR03707">
    <property type="entry name" value="PPK2_P_aer"/>
    <property type="match status" value="1"/>
</dbReference>
<dbReference type="HOGENOM" id="CLU_048699_3_0_0"/>
<protein>
    <recommendedName>
        <fullName evidence="4">ADP/GDP-polyphosphate phosphotransferase</fullName>
        <ecNumber evidence="4">2.7.4.-</ecNumber>
    </recommendedName>
    <alternativeName>
        <fullName evidence="4">Polyphosphate kinase PPK2</fullName>
    </alternativeName>
</protein>
<dbReference type="GO" id="GO:0008976">
    <property type="term" value="F:polyphosphate kinase activity"/>
    <property type="evidence" value="ECO:0000318"/>
    <property type="project" value="GO_Central"/>
</dbReference>
<accession>Q7UJU8</accession>
<name>Q7UJU8_RHOBA</name>
<feature type="domain" description="Polyphosphate kinase-2-related" evidence="6">
    <location>
        <begin position="75"/>
        <end position="298"/>
    </location>
</feature>
<evidence type="ECO:0000256" key="1">
    <source>
        <dbReference type="ARBA" id="ARBA00009924"/>
    </source>
</evidence>
<evidence type="ECO:0000313" key="7">
    <source>
        <dbReference type="EMBL" id="CAD77133.1"/>
    </source>
</evidence>
<comment type="similarity">
    <text evidence="1 4">Belongs to the polyphosphate kinase 2 (PPK2) family. Class I subfamily.</text>
</comment>
<evidence type="ECO:0000256" key="4">
    <source>
        <dbReference type="RuleBase" id="RU369062"/>
    </source>
</evidence>
<dbReference type="KEGG" id="rba:RB11047"/>
<gene>
    <name evidence="7" type="ordered locus">RB11047</name>
</gene>